<evidence type="ECO:0000256" key="1">
    <source>
        <dbReference type="RuleBase" id="RU368032"/>
    </source>
</evidence>
<keyword evidence="1" id="KW-0804">Transcription</keyword>
<evidence type="ECO:0000256" key="2">
    <source>
        <dbReference type="SAM" id="MobiDB-lite"/>
    </source>
</evidence>
<comment type="function">
    <text evidence="1">In NER, TFIIH acts by opening DNA around the lesion to allow the excision of the damaged oligonucleotide and its replacement by a new DNA fragment. In transcription, TFIIH has an essential role in transcription initiation. When the pre-initiation complex (PIC) has been established, TFIIH is required for promoter opening and promoter escape.</text>
</comment>
<proteinExistence type="inferred from homology"/>
<dbReference type="InterPro" id="IPR035935">
    <property type="entry name" value="TFB5-like_sf"/>
</dbReference>
<keyword evidence="1" id="KW-0227">DNA damage</keyword>
<accession>A0A804PSR8</accession>
<keyword evidence="1" id="KW-0805">Transcription regulation</keyword>
<dbReference type="Gramene" id="Zm00001eb267070_T001">
    <property type="protein sequence ID" value="Zm00001eb267070_P001"/>
    <property type="gene ID" value="Zm00001eb267070"/>
</dbReference>
<evidence type="ECO:0000313" key="3">
    <source>
        <dbReference type="EnsemblPlants" id="Zm00001eb267070_P001"/>
    </source>
</evidence>
<keyword evidence="4" id="KW-1185">Reference proteome</keyword>
<dbReference type="PANTHER" id="PTHR28580:SF3">
    <property type="entry name" value="GENERAL TRANSCRIPTION AND DNA REPAIR FACTOR IIH SUBUNIT TFB5"/>
    <property type="match status" value="1"/>
</dbReference>
<dbReference type="InterPro" id="IPR009400">
    <property type="entry name" value="TFIIH_TTDA/Tfb5"/>
</dbReference>
<sequence>GKVRPIDRGAAAPPASEEWRIRSEARGLNPAAGRDAGPRRASSSVPSNGSCPCPEHSDVPMAQFIVNLNASMPPSERFIVHMLDPTNMFVQPHVAHMIRSKIGEFRDQNSYEKPQ</sequence>
<dbReference type="Proteomes" id="UP000007305">
    <property type="component" value="Chromosome 6"/>
</dbReference>
<dbReference type="EnsemblPlants" id="Zm00001eb267070_T001">
    <property type="protein sequence ID" value="Zm00001eb267070_P001"/>
    <property type="gene ID" value="Zm00001eb267070"/>
</dbReference>
<dbReference type="AlphaFoldDB" id="A0A804PSR8"/>
<name>A0A804PSR8_MAIZE</name>
<keyword evidence="1" id="KW-0234">DNA repair</keyword>
<comment type="similarity">
    <text evidence="1">Belongs to the TFB5 family.</text>
</comment>
<reference evidence="4" key="1">
    <citation type="journal article" date="2009" name="Science">
        <title>The B73 maize genome: complexity, diversity, and dynamics.</title>
        <authorList>
            <person name="Schnable P.S."/>
            <person name="Ware D."/>
            <person name="Fulton R.S."/>
            <person name="Stein J.C."/>
            <person name="Wei F."/>
            <person name="Pasternak S."/>
            <person name="Liang C."/>
            <person name="Zhang J."/>
            <person name="Fulton L."/>
            <person name="Graves T.A."/>
            <person name="Minx P."/>
            <person name="Reily A.D."/>
            <person name="Courtney L."/>
            <person name="Kruchowski S.S."/>
            <person name="Tomlinson C."/>
            <person name="Strong C."/>
            <person name="Delehaunty K."/>
            <person name="Fronick C."/>
            <person name="Courtney B."/>
            <person name="Rock S.M."/>
            <person name="Belter E."/>
            <person name="Du F."/>
            <person name="Kim K."/>
            <person name="Abbott R.M."/>
            <person name="Cotton M."/>
            <person name="Levy A."/>
            <person name="Marchetto P."/>
            <person name="Ochoa K."/>
            <person name="Jackson S.M."/>
            <person name="Gillam B."/>
            <person name="Chen W."/>
            <person name="Yan L."/>
            <person name="Higginbotham J."/>
            <person name="Cardenas M."/>
            <person name="Waligorski J."/>
            <person name="Applebaum E."/>
            <person name="Phelps L."/>
            <person name="Falcone J."/>
            <person name="Kanchi K."/>
            <person name="Thane T."/>
            <person name="Scimone A."/>
            <person name="Thane N."/>
            <person name="Henke J."/>
            <person name="Wang T."/>
            <person name="Ruppert J."/>
            <person name="Shah N."/>
            <person name="Rotter K."/>
            <person name="Hodges J."/>
            <person name="Ingenthron E."/>
            <person name="Cordes M."/>
            <person name="Kohlberg S."/>
            <person name="Sgro J."/>
            <person name="Delgado B."/>
            <person name="Mead K."/>
            <person name="Chinwalla A."/>
            <person name="Leonard S."/>
            <person name="Crouse K."/>
            <person name="Collura K."/>
            <person name="Kudrna D."/>
            <person name="Currie J."/>
            <person name="He R."/>
            <person name="Angelova A."/>
            <person name="Rajasekar S."/>
            <person name="Mueller T."/>
            <person name="Lomeli R."/>
            <person name="Scara G."/>
            <person name="Ko A."/>
            <person name="Delaney K."/>
            <person name="Wissotski M."/>
            <person name="Lopez G."/>
            <person name="Campos D."/>
            <person name="Braidotti M."/>
            <person name="Ashley E."/>
            <person name="Golser W."/>
            <person name="Kim H."/>
            <person name="Lee S."/>
            <person name="Lin J."/>
            <person name="Dujmic Z."/>
            <person name="Kim W."/>
            <person name="Talag J."/>
            <person name="Zuccolo A."/>
            <person name="Fan C."/>
            <person name="Sebastian A."/>
            <person name="Kramer M."/>
            <person name="Spiegel L."/>
            <person name="Nascimento L."/>
            <person name="Zutavern T."/>
            <person name="Miller B."/>
            <person name="Ambroise C."/>
            <person name="Muller S."/>
            <person name="Spooner W."/>
            <person name="Narechania A."/>
            <person name="Ren L."/>
            <person name="Wei S."/>
            <person name="Kumari S."/>
            <person name="Faga B."/>
            <person name="Levy M.J."/>
            <person name="McMahan L."/>
            <person name="Van Buren P."/>
            <person name="Vaughn M.W."/>
            <person name="Ying K."/>
            <person name="Yeh C.-T."/>
            <person name="Emrich S.J."/>
            <person name="Jia Y."/>
            <person name="Kalyanaraman A."/>
            <person name="Hsia A.-P."/>
            <person name="Barbazuk W.B."/>
            <person name="Baucom R.S."/>
            <person name="Brutnell T.P."/>
            <person name="Carpita N.C."/>
            <person name="Chaparro C."/>
            <person name="Chia J.-M."/>
            <person name="Deragon J.-M."/>
            <person name="Estill J.C."/>
            <person name="Fu Y."/>
            <person name="Jeddeloh J.A."/>
            <person name="Han Y."/>
            <person name="Lee H."/>
            <person name="Li P."/>
            <person name="Lisch D.R."/>
            <person name="Liu S."/>
            <person name="Liu Z."/>
            <person name="Nagel D.H."/>
            <person name="McCann M.C."/>
            <person name="SanMiguel P."/>
            <person name="Myers A.M."/>
            <person name="Nettleton D."/>
            <person name="Nguyen J."/>
            <person name="Penning B.W."/>
            <person name="Ponnala L."/>
            <person name="Schneider K.L."/>
            <person name="Schwartz D.C."/>
            <person name="Sharma A."/>
            <person name="Soderlund C."/>
            <person name="Springer N.M."/>
            <person name="Sun Q."/>
            <person name="Wang H."/>
            <person name="Waterman M."/>
            <person name="Westerman R."/>
            <person name="Wolfgruber T.K."/>
            <person name="Yang L."/>
            <person name="Yu Y."/>
            <person name="Zhang L."/>
            <person name="Zhou S."/>
            <person name="Zhu Q."/>
            <person name="Bennetzen J.L."/>
            <person name="Dawe R.K."/>
            <person name="Jiang J."/>
            <person name="Jiang N."/>
            <person name="Presting G.G."/>
            <person name="Wessler S.R."/>
            <person name="Aluru S."/>
            <person name="Martienssen R.A."/>
            <person name="Clifton S.W."/>
            <person name="McCombie W.R."/>
            <person name="Wing R.A."/>
            <person name="Wilson R.K."/>
        </authorList>
    </citation>
    <scope>NUCLEOTIDE SEQUENCE [LARGE SCALE GENOMIC DNA]</scope>
    <source>
        <strain evidence="4">cv. B73</strain>
    </source>
</reference>
<dbReference type="PANTHER" id="PTHR28580">
    <property type="entry name" value="GENERAL TRANSCRIPTION FACTOR IIH SUBUNIT 5"/>
    <property type="match status" value="1"/>
</dbReference>
<dbReference type="SUPFAM" id="SSF142897">
    <property type="entry name" value="TFB5-like"/>
    <property type="match status" value="1"/>
</dbReference>
<reference evidence="3" key="2">
    <citation type="submission" date="2019-07" db="EMBL/GenBank/DDBJ databases">
        <authorList>
            <person name="Seetharam A."/>
            <person name="Woodhouse M."/>
            <person name="Cannon E."/>
        </authorList>
    </citation>
    <scope>NUCLEOTIDE SEQUENCE [LARGE SCALE GENOMIC DNA]</scope>
    <source>
        <strain evidence="3">cv. B73</strain>
    </source>
</reference>
<dbReference type="GO" id="GO:0006366">
    <property type="term" value="P:transcription by RNA polymerase II"/>
    <property type="evidence" value="ECO:0000318"/>
    <property type="project" value="GO_Central"/>
</dbReference>
<organism evidence="3 4">
    <name type="scientific">Zea mays</name>
    <name type="common">Maize</name>
    <dbReference type="NCBI Taxonomy" id="4577"/>
    <lineage>
        <taxon>Eukaryota</taxon>
        <taxon>Viridiplantae</taxon>
        <taxon>Streptophyta</taxon>
        <taxon>Embryophyta</taxon>
        <taxon>Tracheophyta</taxon>
        <taxon>Spermatophyta</taxon>
        <taxon>Magnoliopsida</taxon>
        <taxon>Liliopsida</taxon>
        <taxon>Poales</taxon>
        <taxon>Poaceae</taxon>
        <taxon>PACMAD clade</taxon>
        <taxon>Panicoideae</taxon>
        <taxon>Andropogonodae</taxon>
        <taxon>Andropogoneae</taxon>
        <taxon>Tripsacinae</taxon>
        <taxon>Zea</taxon>
    </lineage>
</organism>
<dbReference type="InParanoid" id="A0A804PSR8"/>
<evidence type="ECO:0000313" key="4">
    <source>
        <dbReference type="Proteomes" id="UP000007305"/>
    </source>
</evidence>
<dbReference type="Pfam" id="PF06331">
    <property type="entry name" value="Tfb5"/>
    <property type="match status" value="1"/>
</dbReference>
<protein>
    <recommendedName>
        <fullName evidence="1">General transcription and DNA repair factor IIH subunit TFB5</fullName>
    </recommendedName>
</protein>
<dbReference type="SMART" id="SM01395">
    <property type="entry name" value="Tbf5"/>
    <property type="match status" value="1"/>
</dbReference>
<dbReference type="Gene3D" id="3.30.70.1220">
    <property type="entry name" value="TFB5-like"/>
    <property type="match status" value="1"/>
</dbReference>
<dbReference type="GO" id="GO:0006294">
    <property type="term" value="P:nucleotide-excision repair, preincision complex assembly"/>
    <property type="evidence" value="ECO:0000318"/>
    <property type="project" value="GO_Central"/>
</dbReference>
<comment type="subunit">
    <text evidence="1">Component of the 7-subunit TFIIH core complex.</text>
</comment>
<feature type="region of interest" description="Disordered" evidence="2">
    <location>
        <begin position="1"/>
        <end position="54"/>
    </location>
</feature>
<reference evidence="3" key="3">
    <citation type="submission" date="2021-05" db="UniProtKB">
        <authorList>
            <consortium name="EnsemblPlants"/>
        </authorList>
    </citation>
    <scope>IDENTIFICATION</scope>
    <source>
        <strain evidence="3">cv. B73</strain>
    </source>
</reference>
<dbReference type="GO" id="GO:0006367">
    <property type="term" value="P:transcription initiation at RNA polymerase II promoter"/>
    <property type="evidence" value="ECO:0007669"/>
    <property type="project" value="UniProtKB-UniRule"/>
</dbReference>
<feature type="compositionally biased region" description="Low complexity" evidence="2">
    <location>
        <begin position="30"/>
        <end position="44"/>
    </location>
</feature>
<keyword evidence="1" id="KW-0539">Nucleus</keyword>
<comment type="subcellular location">
    <subcellularLocation>
        <location evidence="1">Nucleus</location>
    </subcellularLocation>
</comment>
<dbReference type="GO" id="GO:0000439">
    <property type="term" value="C:transcription factor TFIIH core complex"/>
    <property type="evidence" value="ECO:0000318"/>
    <property type="project" value="GO_Central"/>
</dbReference>
<dbReference type="GO" id="GO:0005675">
    <property type="term" value="C:transcription factor TFIIH holo complex"/>
    <property type="evidence" value="ECO:0000318"/>
    <property type="project" value="GO_Central"/>
</dbReference>